<proteinExistence type="predicted"/>
<comment type="caution">
    <text evidence="1">The sequence shown here is derived from an EMBL/GenBank/DDBJ whole genome shotgun (WGS) entry which is preliminary data.</text>
</comment>
<sequence length="83" mass="9379">MLAAGRLNGTATSLFFSSIRIIPIPPTFFTSVLLASFDSKERSACRHTRILPFAMVLLRELCKQKLQSKFGIGFWDNLVLLFE</sequence>
<reference evidence="2" key="1">
    <citation type="journal article" date="2016" name="Nature">
        <title>The genome of the seagrass Zostera marina reveals angiosperm adaptation to the sea.</title>
        <authorList>
            <person name="Olsen J.L."/>
            <person name="Rouze P."/>
            <person name="Verhelst B."/>
            <person name="Lin Y.-C."/>
            <person name="Bayer T."/>
            <person name="Collen J."/>
            <person name="Dattolo E."/>
            <person name="De Paoli E."/>
            <person name="Dittami S."/>
            <person name="Maumus F."/>
            <person name="Michel G."/>
            <person name="Kersting A."/>
            <person name="Lauritano C."/>
            <person name="Lohaus R."/>
            <person name="Toepel M."/>
            <person name="Tonon T."/>
            <person name="Vanneste K."/>
            <person name="Amirebrahimi M."/>
            <person name="Brakel J."/>
            <person name="Bostroem C."/>
            <person name="Chovatia M."/>
            <person name="Grimwood J."/>
            <person name="Jenkins J.W."/>
            <person name="Jueterbock A."/>
            <person name="Mraz A."/>
            <person name="Stam W.T."/>
            <person name="Tice H."/>
            <person name="Bornberg-Bauer E."/>
            <person name="Green P.J."/>
            <person name="Pearson G.A."/>
            <person name="Procaccini G."/>
            <person name="Duarte C.M."/>
            <person name="Schmutz J."/>
            <person name="Reusch T.B.H."/>
            <person name="Van de Peer Y."/>
        </authorList>
    </citation>
    <scope>NUCLEOTIDE SEQUENCE [LARGE SCALE GENOMIC DNA]</scope>
    <source>
        <strain evidence="2">cv. Finnish</strain>
    </source>
</reference>
<dbReference type="Proteomes" id="UP000036987">
    <property type="component" value="Unassembled WGS sequence"/>
</dbReference>
<protein>
    <submittedName>
        <fullName evidence="1">Uncharacterized protein</fullName>
    </submittedName>
</protein>
<gene>
    <name evidence="1" type="ORF">ZOSMA_28G00090</name>
</gene>
<name>A0A0K9PCH6_ZOSMR</name>
<evidence type="ECO:0000313" key="1">
    <source>
        <dbReference type="EMBL" id="KMZ66656.1"/>
    </source>
</evidence>
<dbReference type="AlphaFoldDB" id="A0A0K9PCH6"/>
<dbReference type="EMBL" id="LFYR01000958">
    <property type="protein sequence ID" value="KMZ66656.1"/>
    <property type="molecule type" value="Genomic_DNA"/>
</dbReference>
<accession>A0A0K9PCH6</accession>
<evidence type="ECO:0000313" key="2">
    <source>
        <dbReference type="Proteomes" id="UP000036987"/>
    </source>
</evidence>
<keyword evidence="2" id="KW-1185">Reference proteome</keyword>
<organism evidence="1 2">
    <name type="scientific">Zostera marina</name>
    <name type="common">Eelgrass</name>
    <dbReference type="NCBI Taxonomy" id="29655"/>
    <lineage>
        <taxon>Eukaryota</taxon>
        <taxon>Viridiplantae</taxon>
        <taxon>Streptophyta</taxon>
        <taxon>Embryophyta</taxon>
        <taxon>Tracheophyta</taxon>
        <taxon>Spermatophyta</taxon>
        <taxon>Magnoliopsida</taxon>
        <taxon>Liliopsida</taxon>
        <taxon>Zosteraceae</taxon>
        <taxon>Zostera</taxon>
    </lineage>
</organism>